<dbReference type="AlphaFoldDB" id="A0AAN6YTR9"/>
<dbReference type="PRINTS" id="PR00081">
    <property type="entry name" value="GDHRDH"/>
</dbReference>
<protein>
    <submittedName>
        <fullName evidence="4">NAD(P)-binding protein</fullName>
    </submittedName>
</protein>
<keyword evidence="5" id="KW-1185">Reference proteome</keyword>
<evidence type="ECO:0000313" key="5">
    <source>
        <dbReference type="Proteomes" id="UP001302812"/>
    </source>
</evidence>
<dbReference type="PROSITE" id="PS00061">
    <property type="entry name" value="ADH_SHORT"/>
    <property type="match status" value="1"/>
</dbReference>
<sequence length="290" mass="30532">MTDQKVAIVTGAASGIGKALAVRLVEKGWLVALLDINEEAGSQLASSLGPNTIFLPTDVASYTSQSTAFSAVFSRFGRIDALCANAGIVDRCSLYLQSHRPESVTDIPPAPDLTATDIDFKGVVYGVYLATHFMRFNPPTAYGKKIVVTASVVGTVPYPALPEYSAAKSAVVGFVRATAPVLRQKEGIALSAVCPHFVATPMLPPFLVDAVGDTRLISVDEVVKAYEVYLDQPGDRYAGEVGEVVGGSSEVVPLPTYGTEQARESMVAGIEPIFEAVHGGPSGVDAQHLF</sequence>
<name>A0AAN6YTR9_9PEZI</name>
<evidence type="ECO:0000256" key="3">
    <source>
        <dbReference type="ARBA" id="ARBA00023002"/>
    </source>
</evidence>
<keyword evidence="2" id="KW-0521">NADP</keyword>
<dbReference type="PANTHER" id="PTHR44229:SF4">
    <property type="entry name" value="15-HYDROXYPROSTAGLANDIN DEHYDROGENASE [NAD(+)]"/>
    <property type="match status" value="1"/>
</dbReference>
<dbReference type="Proteomes" id="UP001302812">
    <property type="component" value="Unassembled WGS sequence"/>
</dbReference>
<dbReference type="GO" id="GO:0016491">
    <property type="term" value="F:oxidoreductase activity"/>
    <property type="evidence" value="ECO:0007669"/>
    <property type="project" value="UniProtKB-KW"/>
</dbReference>
<dbReference type="Pfam" id="PF00106">
    <property type="entry name" value="adh_short"/>
    <property type="match status" value="1"/>
</dbReference>
<organism evidence="4 5">
    <name type="scientific">Canariomyces notabilis</name>
    <dbReference type="NCBI Taxonomy" id="2074819"/>
    <lineage>
        <taxon>Eukaryota</taxon>
        <taxon>Fungi</taxon>
        <taxon>Dikarya</taxon>
        <taxon>Ascomycota</taxon>
        <taxon>Pezizomycotina</taxon>
        <taxon>Sordariomycetes</taxon>
        <taxon>Sordariomycetidae</taxon>
        <taxon>Sordariales</taxon>
        <taxon>Chaetomiaceae</taxon>
        <taxon>Canariomyces</taxon>
    </lineage>
</organism>
<comment type="similarity">
    <text evidence="1">Belongs to the short-chain dehydrogenases/reductases (SDR) family.</text>
</comment>
<evidence type="ECO:0000256" key="1">
    <source>
        <dbReference type="ARBA" id="ARBA00006484"/>
    </source>
</evidence>
<evidence type="ECO:0000256" key="2">
    <source>
        <dbReference type="ARBA" id="ARBA00022857"/>
    </source>
</evidence>
<dbReference type="SUPFAM" id="SSF51735">
    <property type="entry name" value="NAD(P)-binding Rossmann-fold domains"/>
    <property type="match status" value="1"/>
</dbReference>
<dbReference type="GeneID" id="89943292"/>
<dbReference type="EMBL" id="MU853340">
    <property type="protein sequence ID" value="KAK4113303.1"/>
    <property type="molecule type" value="Genomic_DNA"/>
</dbReference>
<dbReference type="InterPro" id="IPR020904">
    <property type="entry name" value="Sc_DH/Rdtase_CS"/>
</dbReference>
<dbReference type="InterPro" id="IPR002347">
    <property type="entry name" value="SDR_fam"/>
</dbReference>
<dbReference type="GO" id="GO:0005737">
    <property type="term" value="C:cytoplasm"/>
    <property type="evidence" value="ECO:0007669"/>
    <property type="project" value="TreeGrafter"/>
</dbReference>
<accession>A0AAN6YTR9</accession>
<gene>
    <name evidence="4" type="ORF">N656DRAFT_844842</name>
</gene>
<reference evidence="4" key="2">
    <citation type="submission" date="2023-05" db="EMBL/GenBank/DDBJ databases">
        <authorList>
            <consortium name="Lawrence Berkeley National Laboratory"/>
            <person name="Steindorff A."/>
            <person name="Hensen N."/>
            <person name="Bonometti L."/>
            <person name="Westerberg I."/>
            <person name="Brannstrom I.O."/>
            <person name="Guillou S."/>
            <person name="Cros-Aarteil S."/>
            <person name="Calhoun S."/>
            <person name="Haridas S."/>
            <person name="Kuo A."/>
            <person name="Mondo S."/>
            <person name="Pangilinan J."/>
            <person name="Riley R."/>
            <person name="Labutti K."/>
            <person name="Andreopoulos B."/>
            <person name="Lipzen A."/>
            <person name="Chen C."/>
            <person name="Yanf M."/>
            <person name="Daum C."/>
            <person name="Ng V."/>
            <person name="Clum A."/>
            <person name="Ohm R."/>
            <person name="Martin F."/>
            <person name="Silar P."/>
            <person name="Natvig D."/>
            <person name="Lalanne C."/>
            <person name="Gautier V."/>
            <person name="Ament-Velasquez S.L."/>
            <person name="Kruys A."/>
            <person name="Hutchinson M.I."/>
            <person name="Powell A.J."/>
            <person name="Barry K."/>
            <person name="Miller A.N."/>
            <person name="Grigoriev I.V."/>
            <person name="Debuchy R."/>
            <person name="Gladieux P."/>
            <person name="Thoren M.H."/>
            <person name="Johannesson H."/>
        </authorList>
    </citation>
    <scope>NUCLEOTIDE SEQUENCE</scope>
    <source>
        <strain evidence="4">CBS 508.74</strain>
    </source>
</reference>
<evidence type="ECO:0000313" key="4">
    <source>
        <dbReference type="EMBL" id="KAK4113303.1"/>
    </source>
</evidence>
<dbReference type="PANTHER" id="PTHR44229">
    <property type="entry name" value="15-HYDROXYPROSTAGLANDIN DEHYDROGENASE [NAD(+)]"/>
    <property type="match status" value="1"/>
</dbReference>
<proteinExistence type="inferred from homology"/>
<keyword evidence="3" id="KW-0560">Oxidoreductase</keyword>
<dbReference type="Gene3D" id="3.40.50.720">
    <property type="entry name" value="NAD(P)-binding Rossmann-like Domain"/>
    <property type="match status" value="1"/>
</dbReference>
<dbReference type="RefSeq" id="XP_064670873.1">
    <property type="nucleotide sequence ID" value="XM_064819166.1"/>
</dbReference>
<dbReference type="InterPro" id="IPR036291">
    <property type="entry name" value="NAD(P)-bd_dom_sf"/>
</dbReference>
<reference evidence="4" key="1">
    <citation type="journal article" date="2023" name="Mol. Phylogenet. Evol.">
        <title>Genome-scale phylogeny and comparative genomics of the fungal order Sordariales.</title>
        <authorList>
            <person name="Hensen N."/>
            <person name="Bonometti L."/>
            <person name="Westerberg I."/>
            <person name="Brannstrom I.O."/>
            <person name="Guillou S."/>
            <person name="Cros-Aarteil S."/>
            <person name="Calhoun S."/>
            <person name="Haridas S."/>
            <person name="Kuo A."/>
            <person name="Mondo S."/>
            <person name="Pangilinan J."/>
            <person name="Riley R."/>
            <person name="LaButti K."/>
            <person name="Andreopoulos B."/>
            <person name="Lipzen A."/>
            <person name="Chen C."/>
            <person name="Yan M."/>
            <person name="Daum C."/>
            <person name="Ng V."/>
            <person name="Clum A."/>
            <person name="Steindorff A."/>
            <person name="Ohm R.A."/>
            <person name="Martin F."/>
            <person name="Silar P."/>
            <person name="Natvig D.O."/>
            <person name="Lalanne C."/>
            <person name="Gautier V."/>
            <person name="Ament-Velasquez S.L."/>
            <person name="Kruys A."/>
            <person name="Hutchinson M.I."/>
            <person name="Powell A.J."/>
            <person name="Barry K."/>
            <person name="Miller A.N."/>
            <person name="Grigoriev I.V."/>
            <person name="Debuchy R."/>
            <person name="Gladieux P."/>
            <person name="Hiltunen Thoren M."/>
            <person name="Johannesson H."/>
        </authorList>
    </citation>
    <scope>NUCLEOTIDE SEQUENCE</scope>
    <source>
        <strain evidence="4">CBS 508.74</strain>
    </source>
</reference>
<comment type="caution">
    <text evidence="4">The sequence shown here is derived from an EMBL/GenBank/DDBJ whole genome shotgun (WGS) entry which is preliminary data.</text>
</comment>